<dbReference type="Pfam" id="PF18701">
    <property type="entry name" value="DUF5641"/>
    <property type="match status" value="1"/>
</dbReference>
<dbReference type="AlphaFoldDB" id="A0A1I7VVR1"/>
<accession>A0A1I7VVR1</accession>
<keyword evidence="2" id="KW-1185">Reference proteome</keyword>
<sequence length="172" mass="20281">MRRAIGSKLLWERELMTLIVEIEGVLNAWPLIYANSDDCYIIRPIDFIHPSVSLIIPTVDDEQDEFKPGNFDTRERIIKYWLGTFKVLDIFWETWERDYLTSFRERNQKEHVNSKGAEDHKLREDEIVLVDEPETPRGLWKSARIKELRKGRDGVTRSTLVEMPTGNFSVDQ</sequence>
<dbReference type="STRING" id="7209.A0A1I7VVR1"/>
<dbReference type="InterPro" id="IPR040676">
    <property type="entry name" value="DUF5641"/>
</dbReference>
<evidence type="ECO:0000313" key="2">
    <source>
        <dbReference type="Proteomes" id="UP000095285"/>
    </source>
</evidence>
<name>A0A1I7VVR1_LOALO</name>
<proteinExistence type="predicted"/>
<evidence type="ECO:0000313" key="3">
    <source>
        <dbReference type="WBParaSite" id="EN70_6795"/>
    </source>
</evidence>
<dbReference type="WBParaSite" id="EN70_6795">
    <property type="protein sequence ID" value="EN70_6795"/>
    <property type="gene ID" value="EN70_6795"/>
</dbReference>
<reference evidence="2" key="1">
    <citation type="submission" date="2012-04" db="EMBL/GenBank/DDBJ databases">
        <title>The Genome Sequence of Loa loa.</title>
        <authorList>
            <consortium name="The Broad Institute Genome Sequencing Platform"/>
            <consortium name="Broad Institute Genome Sequencing Center for Infectious Disease"/>
            <person name="Nutman T.B."/>
            <person name="Fink D.L."/>
            <person name="Russ C."/>
            <person name="Young S."/>
            <person name="Zeng Q."/>
            <person name="Gargeya S."/>
            <person name="Alvarado L."/>
            <person name="Berlin A."/>
            <person name="Chapman S.B."/>
            <person name="Chen Z."/>
            <person name="Freedman E."/>
            <person name="Gellesch M."/>
            <person name="Goldberg J."/>
            <person name="Griggs A."/>
            <person name="Gujja S."/>
            <person name="Heilman E.R."/>
            <person name="Heiman D."/>
            <person name="Howarth C."/>
            <person name="Mehta T."/>
            <person name="Neiman D."/>
            <person name="Pearson M."/>
            <person name="Roberts A."/>
            <person name="Saif S."/>
            <person name="Shea T."/>
            <person name="Shenoy N."/>
            <person name="Sisk P."/>
            <person name="Stolte C."/>
            <person name="Sykes S."/>
            <person name="White J."/>
            <person name="Yandava C."/>
            <person name="Haas B."/>
            <person name="Henn M.R."/>
            <person name="Nusbaum C."/>
            <person name="Birren B."/>
        </authorList>
    </citation>
    <scope>NUCLEOTIDE SEQUENCE [LARGE SCALE GENOMIC DNA]</scope>
</reference>
<organism evidence="2 3">
    <name type="scientific">Loa loa</name>
    <name type="common">Eye worm</name>
    <name type="synonym">Filaria loa</name>
    <dbReference type="NCBI Taxonomy" id="7209"/>
    <lineage>
        <taxon>Eukaryota</taxon>
        <taxon>Metazoa</taxon>
        <taxon>Ecdysozoa</taxon>
        <taxon>Nematoda</taxon>
        <taxon>Chromadorea</taxon>
        <taxon>Rhabditida</taxon>
        <taxon>Spirurina</taxon>
        <taxon>Spiruromorpha</taxon>
        <taxon>Filarioidea</taxon>
        <taxon>Onchocercidae</taxon>
        <taxon>Loa</taxon>
    </lineage>
</organism>
<dbReference type="Proteomes" id="UP000095285">
    <property type="component" value="Unassembled WGS sequence"/>
</dbReference>
<dbReference type="PANTHER" id="PTHR47331">
    <property type="entry name" value="PHD-TYPE DOMAIN-CONTAINING PROTEIN"/>
    <property type="match status" value="1"/>
</dbReference>
<feature type="domain" description="DUF5641" evidence="1">
    <location>
        <begin position="82"/>
        <end position="168"/>
    </location>
</feature>
<evidence type="ECO:0000259" key="1">
    <source>
        <dbReference type="Pfam" id="PF18701"/>
    </source>
</evidence>
<protein>
    <submittedName>
        <fullName evidence="3">DUF5641 domain-containing protein</fullName>
    </submittedName>
</protein>
<reference evidence="3" key="2">
    <citation type="submission" date="2016-11" db="UniProtKB">
        <authorList>
            <consortium name="WormBaseParasite"/>
        </authorList>
    </citation>
    <scope>IDENTIFICATION</scope>
</reference>